<dbReference type="PANTHER" id="PTHR10996">
    <property type="entry name" value="2-HYDROXYACID DEHYDROGENASE-RELATED"/>
    <property type="match status" value="1"/>
</dbReference>
<dbReference type="CDD" id="cd12156">
    <property type="entry name" value="HPPR"/>
    <property type="match status" value="1"/>
</dbReference>
<feature type="domain" description="D-isomer specific 2-hydroxyacid dehydrogenase NAD-binding" evidence="8">
    <location>
        <begin position="131"/>
        <end position="327"/>
    </location>
</feature>
<dbReference type="GO" id="GO:0016618">
    <property type="term" value="F:hydroxypyruvate reductase [NAD(P)H] activity"/>
    <property type="evidence" value="ECO:0007669"/>
    <property type="project" value="TreeGrafter"/>
</dbReference>
<dbReference type="InterPro" id="IPR006139">
    <property type="entry name" value="D-isomer_2_OHA_DH_cat_dom"/>
</dbReference>
<evidence type="ECO:0000313" key="10">
    <source>
        <dbReference type="Proteomes" id="UP000326939"/>
    </source>
</evidence>
<dbReference type="GO" id="GO:0009853">
    <property type="term" value="P:photorespiration"/>
    <property type="evidence" value="ECO:0007669"/>
    <property type="project" value="UniProtKB-ARBA"/>
</dbReference>
<dbReference type="AlphaFoldDB" id="A0A5N5NRB7"/>
<keyword evidence="10" id="KW-1185">Reference proteome</keyword>
<comment type="caution">
    <text evidence="9">The sequence shown here is derived from an EMBL/GenBank/DDBJ whole genome shotgun (WGS) entry which is preliminary data.</text>
</comment>
<name>A0A5N5NRB7_9ROSI</name>
<feature type="region of interest" description="Disordered" evidence="6">
    <location>
        <begin position="1"/>
        <end position="20"/>
    </location>
</feature>
<reference evidence="10" key="1">
    <citation type="journal article" date="2019" name="Gigascience">
        <title>De novo genome assembly of the endangered Acer yangbiense, a plant species with extremely small populations endemic to Yunnan Province, China.</title>
        <authorList>
            <person name="Yang J."/>
            <person name="Wariss H.M."/>
            <person name="Tao L."/>
            <person name="Zhang R."/>
            <person name="Yun Q."/>
            <person name="Hollingsworth P."/>
            <person name="Dao Z."/>
            <person name="Luo G."/>
            <person name="Guo H."/>
            <person name="Ma Y."/>
            <person name="Sun W."/>
        </authorList>
    </citation>
    <scope>NUCLEOTIDE SEQUENCE [LARGE SCALE GENOMIC DNA]</scope>
    <source>
        <strain evidence="10">cv. br00</strain>
    </source>
</reference>
<comment type="similarity">
    <text evidence="5">Belongs to the D-isomer specific 2-hydroxyacid dehydrogenase family.</text>
</comment>
<dbReference type="EMBL" id="VDCV01000002">
    <property type="protein sequence ID" value="KAB5569121.1"/>
    <property type="molecule type" value="Genomic_DNA"/>
</dbReference>
<dbReference type="SUPFAM" id="SSF51735">
    <property type="entry name" value="NAD(P)-binding Rossmann-fold domains"/>
    <property type="match status" value="1"/>
</dbReference>
<evidence type="ECO:0000256" key="1">
    <source>
        <dbReference type="ARBA" id="ARBA00022857"/>
    </source>
</evidence>
<dbReference type="EC" id="1.1.1.79" evidence="4"/>
<organism evidence="9 10">
    <name type="scientific">Salix brachista</name>
    <dbReference type="NCBI Taxonomy" id="2182728"/>
    <lineage>
        <taxon>Eukaryota</taxon>
        <taxon>Viridiplantae</taxon>
        <taxon>Streptophyta</taxon>
        <taxon>Embryophyta</taxon>
        <taxon>Tracheophyta</taxon>
        <taxon>Spermatophyta</taxon>
        <taxon>Magnoliopsida</taxon>
        <taxon>eudicotyledons</taxon>
        <taxon>Gunneridae</taxon>
        <taxon>Pentapetalae</taxon>
        <taxon>rosids</taxon>
        <taxon>fabids</taxon>
        <taxon>Malpighiales</taxon>
        <taxon>Salicaceae</taxon>
        <taxon>Saliceae</taxon>
        <taxon>Salix</taxon>
    </lineage>
</organism>
<dbReference type="GO" id="GO:0030267">
    <property type="term" value="F:glyoxylate reductase (NADPH) activity"/>
    <property type="evidence" value="ECO:0007669"/>
    <property type="project" value="UniProtKB-EC"/>
</dbReference>
<evidence type="ECO:0000259" key="7">
    <source>
        <dbReference type="Pfam" id="PF00389"/>
    </source>
</evidence>
<dbReference type="InterPro" id="IPR036291">
    <property type="entry name" value="NAD(P)-bd_dom_sf"/>
</dbReference>
<sequence>MGVNNTDSDKTQEEEQQDLPKVVLFRPPPAFSLIGEESFASNKFHFLKTYDSQLPLDQFLSTHSHSIKAILSSAGAPVNADILQLLPEVGLVVTTSAGLNHVDIPECRRRGIKIANAGHVYSDDVADLAVGLLIDILRKVSASDRYVRQGLWADKGNYPHGSKCITTPFLANETKQLQQILDIKLDGLGGKRTGIVGLGNIGYEVAKRLEAFGCVVSYNSRKKKPYVSYPFYHNVCELAANCDALIICCGLSDETRHMINKPVLSALGKEGFIVNIGRGDIIDEKEMVSCLMRGEIAGAGLDVFENEPNVRKEFFAMDNVVLSPHRAVFTPESLKDLSQLVVGNLEAYLSNKPLLSEYVDNE</sequence>
<keyword evidence="2 5" id="KW-0560">Oxidoreductase</keyword>
<dbReference type="SUPFAM" id="SSF52283">
    <property type="entry name" value="Formate/glycerate dehydrogenase catalytic domain-like"/>
    <property type="match status" value="1"/>
</dbReference>
<evidence type="ECO:0000256" key="6">
    <source>
        <dbReference type="SAM" id="MobiDB-lite"/>
    </source>
</evidence>
<dbReference type="FunFam" id="3.40.50.720:FF:000213">
    <property type="entry name" value="Putative 2-hydroxyacid dehydrogenase"/>
    <property type="match status" value="1"/>
</dbReference>
<evidence type="ECO:0000256" key="3">
    <source>
        <dbReference type="ARBA" id="ARBA00023027"/>
    </source>
</evidence>
<dbReference type="InterPro" id="IPR006140">
    <property type="entry name" value="D-isomer_DH_NAD-bd"/>
</dbReference>
<evidence type="ECO:0000256" key="4">
    <source>
        <dbReference type="ARBA" id="ARBA00066661"/>
    </source>
</evidence>
<gene>
    <name evidence="9" type="ORF">DKX38_002914</name>
</gene>
<evidence type="ECO:0000256" key="5">
    <source>
        <dbReference type="RuleBase" id="RU003719"/>
    </source>
</evidence>
<evidence type="ECO:0000256" key="2">
    <source>
        <dbReference type="ARBA" id="ARBA00023002"/>
    </source>
</evidence>
<evidence type="ECO:0000259" key="8">
    <source>
        <dbReference type="Pfam" id="PF02826"/>
    </source>
</evidence>
<dbReference type="PANTHER" id="PTHR10996:SF179">
    <property type="entry name" value="D-ISOMER SPECIFIC 2-HYDROXYACID DEHYDROGENASE FAMILY PROTEIN-RELATED"/>
    <property type="match status" value="1"/>
</dbReference>
<keyword evidence="1" id="KW-0521">NADP</keyword>
<dbReference type="GO" id="GO:0005829">
    <property type="term" value="C:cytosol"/>
    <property type="evidence" value="ECO:0007669"/>
    <property type="project" value="TreeGrafter"/>
</dbReference>
<dbReference type="Pfam" id="PF02826">
    <property type="entry name" value="2-Hacid_dh_C"/>
    <property type="match status" value="1"/>
</dbReference>
<dbReference type="GO" id="GO:0051287">
    <property type="term" value="F:NAD binding"/>
    <property type="evidence" value="ECO:0007669"/>
    <property type="project" value="InterPro"/>
</dbReference>
<proteinExistence type="inferred from homology"/>
<protein>
    <recommendedName>
        <fullName evidence="4">glyoxylate reductase (NADP(+))</fullName>
        <ecNumber evidence="4">1.1.1.79</ecNumber>
    </recommendedName>
</protein>
<keyword evidence="3" id="KW-0520">NAD</keyword>
<accession>A0A5N5NRB7</accession>
<dbReference type="Gene3D" id="3.40.50.720">
    <property type="entry name" value="NAD(P)-binding Rossmann-like Domain"/>
    <property type="match status" value="2"/>
</dbReference>
<dbReference type="Pfam" id="PF00389">
    <property type="entry name" value="2-Hacid_dh"/>
    <property type="match status" value="1"/>
</dbReference>
<feature type="domain" description="D-isomer specific 2-hydroxyacid dehydrogenase catalytic" evidence="7">
    <location>
        <begin position="44"/>
        <end position="356"/>
    </location>
</feature>
<evidence type="ECO:0000313" key="9">
    <source>
        <dbReference type="EMBL" id="KAB5569121.1"/>
    </source>
</evidence>
<dbReference type="InterPro" id="IPR050223">
    <property type="entry name" value="D-isomer_2-hydroxyacid_DH"/>
</dbReference>
<dbReference type="Proteomes" id="UP000326939">
    <property type="component" value="Chromosome 2"/>
</dbReference>